<reference evidence="2 3" key="1">
    <citation type="submission" date="2022-06" db="EMBL/GenBank/DDBJ databases">
        <title>Isolation of gut microbiota from human fecal samples.</title>
        <authorList>
            <person name="Pamer E.G."/>
            <person name="Barat B."/>
            <person name="Waligurski E."/>
            <person name="Medina S."/>
            <person name="Paddock L."/>
            <person name="Mostad J."/>
        </authorList>
    </citation>
    <scope>NUCLEOTIDE SEQUENCE [LARGE SCALE GENOMIC DNA]</scope>
    <source>
        <strain evidence="2 3">SL.3.17</strain>
    </source>
</reference>
<evidence type="ECO:0000313" key="3">
    <source>
        <dbReference type="Proteomes" id="UP001524502"/>
    </source>
</evidence>
<dbReference type="RefSeq" id="WP_256133194.1">
    <property type="nucleotide sequence ID" value="NZ_JANFXK010000019.1"/>
</dbReference>
<organism evidence="2 3">
    <name type="scientific">Anaerovorax odorimutans</name>
    <dbReference type="NCBI Taxonomy" id="109327"/>
    <lineage>
        <taxon>Bacteria</taxon>
        <taxon>Bacillati</taxon>
        <taxon>Bacillota</taxon>
        <taxon>Clostridia</taxon>
        <taxon>Peptostreptococcales</taxon>
        <taxon>Anaerovoracaceae</taxon>
        <taxon>Anaerovorax</taxon>
    </lineage>
</organism>
<feature type="domain" description="HTH cro/C1-type" evidence="1">
    <location>
        <begin position="12"/>
        <end position="65"/>
    </location>
</feature>
<dbReference type="InterPro" id="IPR010982">
    <property type="entry name" value="Lambda_DNA-bd_dom_sf"/>
</dbReference>
<name>A0ABT1RS51_9FIRM</name>
<keyword evidence="3" id="KW-1185">Reference proteome</keyword>
<dbReference type="Pfam" id="PF13443">
    <property type="entry name" value="HTH_26"/>
    <property type="match status" value="1"/>
</dbReference>
<evidence type="ECO:0000259" key="1">
    <source>
        <dbReference type="Pfam" id="PF13443"/>
    </source>
</evidence>
<dbReference type="Gene3D" id="1.10.260.40">
    <property type="entry name" value="lambda repressor-like DNA-binding domains"/>
    <property type="match status" value="1"/>
</dbReference>
<dbReference type="EMBL" id="JANFXK010000019">
    <property type="protein sequence ID" value="MCQ4638003.1"/>
    <property type="molecule type" value="Genomic_DNA"/>
</dbReference>
<protein>
    <submittedName>
        <fullName evidence="2">Helix-turn-helix transcriptional regulator</fullName>
    </submittedName>
</protein>
<dbReference type="Proteomes" id="UP001524502">
    <property type="component" value="Unassembled WGS sequence"/>
</dbReference>
<proteinExistence type="predicted"/>
<dbReference type="InterPro" id="IPR001387">
    <property type="entry name" value="Cro/C1-type_HTH"/>
</dbReference>
<accession>A0ABT1RS51</accession>
<sequence length="73" mass="8161">MGIITSEIAGHIKEKGINVSKMARDTGVSYQALYASLCDEDRKRSLRDDELIAVCKFLDINPMEFANEPKRTG</sequence>
<gene>
    <name evidence="2" type="ORF">NE619_14800</name>
</gene>
<comment type="caution">
    <text evidence="2">The sequence shown here is derived from an EMBL/GenBank/DDBJ whole genome shotgun (WGS) entry which is preliminary data.</text>
</comment>
<evidence type="ECO:0000313" key="2">
    <source>
        <dbReference type="EMBL" id="MCQ4638003.1"/>
    </source>
</evidence>